<keyword evidence="2" id="KW-1185">Reference proteome</keyword>
<evidence type="ECO:0000313" key="2">
    <source>
        <dbReference type="Proteomes" id="UP001056978"/>
    </source>
</evidence>
<comment type="caution">
    <text evidence="1">The sequence shown here is derived from an EMBL/GenBank/DDBJ whole genome shotgun (WGS) entry which is preliminary data.</text>
</comment>
<proteinExistence type="predicted"/>
<dbReference type="Proteomes" id="UP001056978">
    <property type="component" value="Chromosome 10"/>
</dbReference>
<accession>A0ACB9Y768</accession>
<gene>
    <name evidence="1" type="ORF">MKS88_003148</name>
</gene>
<dbReference type="EMBL" id="CM043778">
    <property type="protein sequence ID" value="KAI4837733.1"/>
    <property type="molecule type" value="Genomic_DNA"/>
</dbReference>
<sequence length="958" mass="110108">MIMLGGKSDHSALLKTIFEIYSNEKKAKINVKIIYGSESLNSYKRAKEFLNELIEFFKNIITFCKEIKRITCENENITRNETNELEVELLEYFRSYLRERKKVLLRKNEGKGLLIKRKETTDEGSERNVRNVVNVVNVVNNEQNRMHNDKQLSELNNDLLDAFGRNVKTSSDTVFSNYVDCYIKTSISTVHIDFIDGNEFDHYSFFDNLEYYDLNILLLFVSTSNYGSFPKNCYKLEEHLKDLLKDNKIENNLMKNIFYSSIGFGNKQYGTNYFCAPISTCDRLLSTLGANKLYRTLKLCNQEDNEEIISEWKCNLFKMLSLSIFFYCFNYATVGRLAQLSIDKTYMALKYYFSFFCSSKQKPALEGVQDDKLKRKKKKKKKGKRMEVNMEEREANELEVGVDRGEHMLTQTLAQTQRNKLHNKTEQCSCSFDSGNESRSGKSKSIICCDEKRMNSEGSLGNEVHNGNASLCNSGSSIGIGCSSDANNSGHAANKRKGIREQDECDSNNCEQSTRIISSESRSNGEGEEYSYSSSTDVGTSNKTAMTNCSSGDEMEDLVSGEPKDMLSINQRNKLTKEGYKIIGSHSAVKLCRWTKSHIRGRGGCYKHTFYGIISYQCMEATPSLACANKCVFCWRHHKNPVGTKWKWNKDNAESIVEQSVKKHQGMIKELKGVQSVISERFTNGMNIRHCALSLVGEPIMYPDINKLIDELHKRKISTFLVTNAQFPEELKKLHKVTQLYISIDAPNKEALRNIDRPLFKDYWERYITCIKILKTRKERSVFRFTLVKEYNMMGEEILGYSKLIELGSPDFIEIKAVTYCGSSEGYQLTMKNIPWHEEVYQFAFHLINSKQVLSDIYEITCEHKHSCSILIAKRVFKINNKWCTWINYEKFHLLVKEKKDFTAIDYCLETPSWALIGAPERGFNPADQRVYTKGKNKVKNVNVNIPIENDASKGGAP</sequence>
<organism evidence="1 2">
    <name type="scientific">Plasmodium brasilianum</name>
    <dbReference type="NCBI Taxonomy" id="5824"/>
    <lineage>
        <taxon>Eukaryota</taxon>
        <taxon>Sar</taxon>
        <taxon>Alveolata</taxon>
        <taxon>Apicomplexa</taxon>
        <taxon>Aconoidasida</taxon>
        <taxon>Haemosporida</taxon>
        <taxon>Plasmodiidae</taxon>
        <taxon>Plasmodium</taxon>
        <taxon>Plasmodium (Plasmodium)</taxon>
    </lineage>
</organism>
<reference evidence="1" key="1">
    <citation type="submission" date="2022-06" db="EMBL/GenBank/DDBJ databases">
        <title>The First Complete Genome of the Simian Malaria Parasite Plasmodium brasilianum.</title>
        <authorList>
            <person name="Bajic M."/>
            <person name="Ravishankar S."/>
        </authorList>
    </citation>
    <scope>NUCLEOTIDE SEQUENCE</scope>
    <source>
        <strain evidence="1">Bolivian I</strain>
    </source>
</reference>
<name>A0ACB9Y768_PLABR</name>
<protein>
    <submittedName>
        <fullName evidence="1">S-adenosyl-L-methionine-dependent tRNA 4-demethylwyosine synthase</fullName>
    </submittedName>
</protein>
<evidence type="ECO:0000313" key="1">
    <source>
        <dbReference type="EMBL" id="KAI4837733.1"/>
    </source>
</evidence>